<feature type="transmembrane region" description="Helical" evidence="6">
    <location>
        <begin position="20"/>
        <end position="49"/>
    </location>
</feature>
<dbReference type="Pfam" id="PF03772">
    <property type="entry name" value="Competence"/>
    <property type="match status" value="1"/>
</dbReference>
<feature type="domain" description="DUF4131" evidence="8">
    <location>
        <begin position="32"/>
        <end position="149"/>
    </location>
</feature>
<dbReference type="AlphaFoldDB" id="A0AAE3AG59"/>
<keyword evidence="10" id="KW-1185">Reference proteome</keyword>
<keyword evidence="3 6" id="KW-0812">Transmembrane</keyword>
<dbReference type="EMBL" id="JAJEQC010000001">
    <property type="protein sequence ID" value="MCC2135592.1"/>
    <property type="molecule type" value="Genomic_DNA"/>
</dbReference>
<evidence type="ECO:0000256" key="2">
    <source>
        <dbReference type="ARBA" id="ARBA00022475"/>
    </source>
</evidence>
<feature type="transmembrane region" description="Helical" evidence="6">
    <location>
        <begin position="331"/>
        <end position="355"/>
    </location>
</feature>
<sequence length="721" mass="78501">MENPDIDRPAVHIGFPFFAALFVASFFGAPFAAVSAVLLFAAVFLLFLFKQHRQRPNFVLSLIATAAAFAVFAVAMHLFVLPTERYDGGTYTVTGNVESFLTKSNGRFYYKLHVTHIDEPVQDVDFSVRLSHSEAFPAEIGDTVTCEAKFFAFEDSLGLSPRTSWLADNMVLSAYVTDYESVQVTPAEKRPFSYYVNQIRTHFHNLILENYPKTEGSVLSAMLLGLRNDMETELVSAYKKAGASHILAISGMHMAILTQFTLGFLGLLGLKRRPAALVSAVFTLLFMFVSGLSASVVRSGIMQLILLFGILLGRQAEPLNSLAVAVLTMSLLNPFCAGDVSLLFSFSATLGIILLAPRITKAITKNIRKPQRKAHLAKLVSAFSVSFSAVLFTAPLQLYLYGTVQFVSVLTSLLVLEISAWLLRFGLIAALLLAVPVLSPCAAPFVFLSGICVKAQNFIITLIAEHIPGTLRISGKYLPVTVVICVLFFTLSVLLYRRKNKALPCVLTVCILLCGMSANALLSQSAARLVVFRTDYAACTAIITNTSAEVLGCSGNAASVETALRANGAEQITLLLVQPDEKSIRCAEKLAQLFEVKQILVPDTVYYPAENAAFYDFSYVGVLPSGSFTVTDSGETVTVTVNGTEIYLETKRSTSLSHDTDILVTEKPQNAVSAPFTILKTNGIIEDTEASLSPGAYLFMTEHESIRLDFDERGTYTVYGG</sequence>
<evidence type="ECO:0000256" key="6">
    <source>
        <dbReference type="SAM" id="Phobius"/>
    </source>
</evidence>
<dbReference type="InterPro" id="IPR052159">
    <property type="entry name" value="Competence_DNA_uptake"/>
</dbReference>
<dbReference type="PANTHER" id="PTHR30619:SF1">
    <property type="entry name" value="RECOMBINATION PROTEIN 2"/>
    <property type="match status" value="1"/>
</dbReference>
<feature type="domain" description="ComEC/Rec2-related protein" evidence="7">
    <location>
        <begin position="222"/>
        <end position="495"/>
    </location>
</feature>
<feature type="transmembrane region" description="Helical" evidence="6">
    <location>
        <begin position="282"/>
        <end position="311"/>
    </location>
</feature>
<evidence type="ECO:0000313" key="10">
    <source>
        <dbReference type="Proteomes" id="UP001199424"/>
    </source>
</evidence>
<name>A0AAE3AG59_9FIRM</name>
<dbReference type="InterPro" id="IPR025405">
    <property type="entry name" value="DUF4131"/>
</dbReference>
<feature type="transmembrane region" description="Helical" evidence="6">
    <location>
        <begin position="58"/>
        <end position="80"/>
    </location>
</feature>
<dbReference type="RefSeq" id="WP_308448231.1">
    <property type="nucleotide sequence ID" value="NZ_JAJEQC010000001.1"/>
</dbReference>
<keyword evidence="5 6" id="KW-0472">Membrane</keyword>
<evidence type="ECO:0000256" key="1">
    <source>
        <dbReference type="ARBA" id="ARBA00004651"/>
    </source>
</evidence>
<feature type="transmembrane region" description="Helical" evidence="6">
    <location>
        <begin position="376"/>
        <end position="398"/>
    </location>
</feature>
<feature type="transmembrane region" description="Helical" evidence="6">
    <location>
        <begin position="246"/>
        <end position="270"/>
    </location>
</feature>
<feature type="transmembrane region" description="Helical" evidence="6">
    <location>
        <begin position="445"/>
        <end position="464"/>
    </location>
</feature>
<organism evidence="9 10">
    <name type="scientific">Hominenteromicrobium mulieris</name>
    <dbReference type="NCBI Taxonomy" id="2885357"/>
    <lineage>
        <taxon>Bacteria</taxon>
        <taxon>Bacillati</taxon>
        <taxon>Bacillota</taxon>
        <taxon>Clostridia</taxon>
        <taxon>Eubacteriales</taxon>
        <taxon>Oscillospiraceae</taxon>
        <taxon>Hominenteromicrobium</taxon>
    </lineage>
</organism>
<evidence type="ECO:0000256" key="4">
    <source>
        <dbReference type="ARBA" id="ARBA00022989"/>
    </source>
</evidence>
<feature type="transmembrane region" description="Helical" evidence="6">
    <location>
        <begin position="476"/>
        <end position="496"/>
    </location>
</feature>
<evidence type="ECO:0000256" key="3">
    <source>
        <dbReference type="ARBA" id="ARBA00022692"/>
    </source>
</evidence>
<feature type="transmembrane region" description="Helical" evidence="6">
    <location>
        <begin position="418"/>
        <end position="438"/>
    </location>
</feature>
<comment type="caution">
    <text evidence="9">The sequence shown here is derived from an EMBL/GenBank/DDBJ whole genome shotgun (WGS) entry which is preliminary data.</text>
</comment>
<dbReference type="GO" id="GO:0005886">
    <property type="term" value="C:plasma membrane"/>
    <property type="evidence" value="ECO:0007669"/>
    <property type="project" value="UniProtKB-SubCell"/>
</dbReference>
<proteinExistence type="predicted"/>
<reference evidence="9" key="1">
    <citation type="submission" date="2021-10" db="EMBL/GenBank/DDBJ databases">
        <title>Anaerobic single-cell dispensing facilitates the cultivation of human gut bacteria.</title>
        <authorList>
            <person name="Afrizal A."/>
        </authorList>
    </citation>
    <scope>NUCLEOTIDE SEQUENCE</scope>
    <source>
        <strain evidence="9">CLA-AA-H250</strain>
    </source>
</reference>
<evidence type="ECO:0000259" key="8">
    <source>
        <dbReference type="Pfam" id="PF13567"/>
    </source>
</evidence>
<dbReference type="InterPro" id="IPR004477">
    <property type="entry name" value="ComEC_N"/>
</dbReference>
<feature type="transmembrane region" description="Helical" evidence="6">
    <location>
        <begin position="503"/>
        <end position="522"/>
    </location>
</feature>
<dbReference type="NCBIfam" id="TIGR00360">
    <property type="entry name" value="ComEC_N-term"/>
    <property type="match status" value="1"/>
</dbReference>
<evidence type="ECO:0000256" key="5">
    <source>
        <dbReference type="ARBA" id="ARBA00023136"/>
    </source>
</evidence>
<keyword evidence="4 6" id="KW-1133">Transmembrane helix</keyword>
<keyword evidence="2" id="KW-1003">Cell membrane</keyword>
<dbReference type="PANTHER" id="PTHR30619">
    <property type="entry name" value="DNA INTERNALIZATION/COMPETENCE PROTEIN COMEC/REC2"/>
    <property type="match status" value="1"/>
</dbReference>
<evidence type="ECO:0000313" key="9">
    <source>
        <dbReference type="EMBL" id="MCC2135592.1"/>
    </source>
</evidence>
<protein>
    <submittedName>
        <fullName evidence="9">ComEC/Rec2 family competence protein</fullName>
    </submittedName>
</protein>
<comment type="subcellular location">
    <subcellularLocation>
        <location evidence="1">Cell membrane</location>
        <topology evidence="1">Multi-pass membrane protein</topology>
    </subcellularLocation>
</comment>
<dbReference type="Pfam" id="PF13567">
    <property type="entry name" value="DUF4131"/>
    <property type="match status" value="1"/>
</dbReference>
<evidence type="ECO:0000259" key="7">
    <source>
        <dbReference type="Pfam" id="PF03772"/>
    </source>
</evidence>
<dbReference type="Proteomes" id="UP001199424">
    <property type="component" value="Unassembled WGS sequence"/>
</dbReference>
<gene>
    <name evidence="9" type="ORF">LKD31_00975</name>
</gene>
<accession>A0AAE3AG59</accession>